<evidence type="ECO:0000259" key="1">
    <source>
        <dbReference type="PROSITE" id="PS51704"/>
    </source>
</evidence>
<organism evidence="2 4">
    <name type="scientific">Oenococcus oeni</name>
    <name type="common">Leuconostoc oenos</name>
    <dbReference type="NCBI Taxonomy" id="1247"/>
    <lineage>
        <taxon>Bacteria</taxon>
        <taxon>Bacillati</taxon>
        <taxon>Bacillota</taxon>
        <taxon>Bacilli</taxon>
        <taxon>Lactobacillales</taxon>
        <taxon>Lactobacillaceae</taxon>
        <taxon>Oenococcus</taxon>
    </lineage>
</organism>
<accession>A0A6N4A5Y8</accession>
<reference evidence="2 4" key="1">
    <citation type="journal article" date="2016" name="BMC Genomics">
        <title>Consensus pan-genome assembly of the specialised wine bacterium Oenococcus oeni.</title>
        <authorList>
            <person name="Sternes P.R."/>
            <person name="Borneman A.R."/>
        </authorList>
    </citation>
    <scope>NUCLEOTIDE SEQUENCE [LARGE SCALE GENOMIC DNA]</scope>
    <source>
        <strain evidence="2 4">AWRIB661</strain>
    </source>
</reference>
<sequence length="229" mass="26802">MSDQKTLIFAHRGIPARLPENSLAGFQYTIDHSADGIEFDVHLTKDRVPVVMHDERIDRTTNGNGFIKDYQFAELKKFKLADGQTIPSLKELLKLVENKSIRLNLEFKTDLFHYENIEAIVMEMVKKTNLKYQIIYSSFYLNSLKKCYQMDKNGQYCFLTPKYLHNAHHFMKINHLAGLHLKHYQKLANTTERIWTIDDPLEEKKLLKKHVAGIFTNNFQKAAEILNEQ</sequence>
<evidence type="ECO:0000313" key="4">
    <source>
        <dbReference type="Proteomes" id="UP000181728"/>
    </source>
</evidence>
<dbReference type="GO" id="GO:0006629">
    <property type="term" value="P:lipid metabolic process"/>
    <property type="evidence" value="ECO:0007669"/>
    <property type="project" value="InterPro"/>
</dbReference>
<dbReference type="EMBL" id="LR031358">
    <property type="protein sequence ID" value="VDB98758.1"/>
    <property type="molecule type" value="Genomic_DNA"/>
</dbReference>
<reference evidence="3 5" key="2">
    <citation type="submission" date="2018-08" db="EMBL/GenBank/DDBJ databases">
        <authorList>
            <person name="Lorentzen P. G. S. M."/>
        </authorList>
    </citation>
    <scope>NUCLEOTIDE SEQUENCE [LARGE SCALE GENOMIC DNA]</scope>
    <source>
        <strain evidence="3 5">CRBO_1381</strain>
    </source>
</reference>
<proteinExistence type="predicted"/>
<dbReference type="Proteomes" id="UP000181728">
    <property type="component" value="Unassembled WGS sequence"/>
</dbReference>
<dbReference type="InterPro" id="IPR030395">
    <property type="entry name" value="GP_PDE_dom"/>
</dbReference>
<dbReference type="OMA" id="KPDHYTE"/>
<dbReference type="AlphaFoldDB" id="A0A6N4A5Y8"/>
<name>A0A6N4A5Y8_OENOE</name>
<dbReference type="GO" id="GO:0008889">
    <property type="term" value="F:glycerophosphodiester phosphodiesterase activity"/>
    <property type="evidence" value="ECO:0007669"/>
    <property type="project" value="UniProtKB-EC"/>
</dbReference>
<keyword evidence="3" id="KW-0378">Hydrolase</keyword>
<protein>
    <submittedName>
        <fullName evidence="2">Glycerophosphodiester phosphodiesterase</fullName>
        <ecNumber evidence="3">3.1.4.46</ecNumber>
    </submittedName>
</protein>
<dbReference type="RefSeq" id="WP_002820844.1">
    <property type="nucleotide sequence ID" value="NZ_CP014324.1"/>
</dbReference>
<dbReference type="Gene3D" id="3.20.20.190">
    <property type="entry name" value="Phosphatidylinositol (PI) phosphodiesterase"/>
    <property type="match status" value="1"/>
</dbReference>
<dbReference type="PANTHER" id="PTHR46211">
    <property type="entry name" value="GLYCEROPHOSPHORYL DIESTER PHOSPHODIESTERASE"/>
    <property type="match status" value="1"/>
</dbReference>
<evidence type="ECO:0000313" key="2">
    <source>
        <dbReference type="EMBL" id="OIM20876.1"/>
    </source>
</evidence>
<evidence type="ECO:0000313" key="5">
    <source>
        <dbReference type="Proteomes" id="UP000294726"/>
    </source>
</evidence>
<dbReference type="EC" id="3.1.4.46" evidence="3"/>
<dbReference type="PANTHER" id="PTHR46211:SF1">
    <property type="entry name" value="GLYCEROPHOSPHODIESTER PHOSPHODIESTERASE, CYTOPLASMIC"/>
    <property type="match status" value="1"/>
</dbReference>
<dbReference type="GeneID" id="75066368"/>
<dbReference type="Proteomes" id="UP000294726">
    <property type="component" value="Chromosome"/>
</dbReference>
<gene>
    <name evidence="2" type="ORF">ATX59_07170</name>
    <name evidence="3" type="ORF">OENI_1472</name>
</gene>
<dbReference type="SUPFAM" id="SSF51695">
    <property type="entry name" value="PLC-like phosphodiesterases"/>
    <property type="match status" value="1"/>
</dbReference>
<evidence type="ECO:0000313" key="3">
    <source>
        <dbReference type="EMBL" id="VDB98758.1"/>
    </source>
</evidence>
<dbReference type="Pfam" id="PF03009">
    <property type="entry name" value="GDPD"/>
    <property type="match status" value="1"/>
</dbReference>
<dbReference type="EMBL" id="MLOK01000047">
    <property type="protein sequence ID" value="OIM20876.1"/>
    <property type="molecule type" value="Genomic_DNA"/>
</dbReference>
<feature type="domain" description="GP-PDE" evidence="1">
    <location>
        <begin position="6"/>
        <end position="229"/>
    </location>
</feature>
<dbReference type="PROSITE" id="PS51704">
    <property type="entry name" value="GP_PDE"/>
    <property type="match status" value="1"/>
</dbReference>
<dbReference type="InterPro" id="IPR017946">
    <property type="entry name" value="PLC-like_Pdiesterase_TIM-brl"/>
</dbReference>